<evidence type="ECO:0000313" key="2">
    <source>
        <dbReference type="EMBL" id="RYO75252.1"/>
    </source>
</evidence>
<organism evidence="2 3">
    <name type="scientific">Monosporascus ibericus</name>
    <dbReference type="NCBI Taxonomy" id="155417"/>
    <lineage>
        <taxon>Eukaryota</taxon>
        <taxon>Fungi</taxon>
        <taxon>Dikarya</taxon>
        <taxon>Ascomycota</taxon>
        <taxon>Pezizomycotina</taxon>
        <taxon>Sordariomycetes</taxon>
        <taxon>Xylariomycetidae</taxon>
        <taxon>Xylariales</taxon>
        <taxon>Xylariales incertae sedis</taxon>
        <taxon>Monosporascus</taxon>
    </lineage>
</organism>
<dbReference type="PANTHER" id="PTHR37540">
    <property type="entry name" value="TRANSCRIPTION FACTOR (ACR-2), PUTATIVE-RELATED-RELATED"/>
    <property type="match status" value="1"/>
</dbReference>
<dbReference type="Pfam" id="PF11951">
    <property type="entry name" value="Fungal_trans_2"/>
    <property type="match status" value="1"/>
</dbReference>
<dbReference type="Proteomes" id="UP000293360">
    <property type="component" value="Unassembled WGS sequence"/>
</dbReference>
<dbReference type="AlphaFoldDB" id="A0A4Q4SV38"/>
<dbReference type="STRING" id="155417.A0A4Q4SV38"/>
<keyword evidence="3" id="KW-1185">Reference proteome</keyword>
<protein>
    <recommendedName>
        <fullName evidence="4">Transcription factor domain-containing protein</fullName>
    </recommendedName>
</protein>
<dbReference type="InterPro" id="IPR021858">
    <property type="entry name" value="Fun_TF"/>
</dbReference>
<sequence>MKLARHPPDASSALARISGDADKGVLASSTAIERVLGNVFLTLSLPVEFSAHSLKVVNVFFSYVADRLYQTPLEISLDEAKSTWMPMMFADEGTVSCSIALMQACNELFLGGGESSPKALYYLSQTFAQVRKRLHSPDALSDSTISTVLSLIIQELIRKDQPGAKIHFAGLIRMVELRGGLEQLENNLPLLIKICKVDVTYALQYGGPTAFFRDRMPELRKSLASKGLSLDCTSAVSSIPYDGLEPYLQDILLDVMSISSLFNSDLSYRTLDFLTFQEMNYSICFRLLRFRPLGHAGQGSGIQAAYHTGLTIFVITLFLQHTHHRRIQDYELVSMRLREVFDSGLDDLDDGLVLWLMILGSIWTTGDVDGDWLLPKISSEAQRLGLKTWDDARDIICKFPWINALHERPGRAVWRQVNHEI</sequence>
<name>A0A4Q4SV38_9PEZI</name>
<reference evidence="2 3" key="1">
    <citation type="submission" date="2018-06" db="EMBL/GenBank/DDBJ databases">
        <title>Complete Genomes of Monosporascus.</title>
        <authorList>
            <person name="Robinson A.J."/>
            <person name="Natvig D.O."/>
        </authorList>
    </citation>
    <scope>NUCLEOTIDE SEQUENCE [LARGE SCALE GENOMIC DNA]</scope>
    <source>
        <strain evidence="2 3">CBS 110550</strain>
    </source>
</reference>
<evidence type="ECO:0008006" key="4">
    <source>
        <dbReference type="Google" id="ProtNLM"/>
    </source>
</evidence>
<comment type="caution">
    <text evidence="2">The sequence shown here is derived from an EMBL/GenBank/DDBJ whole genome shotgun (WGS) entry which is preliminary data.</text>
</comment>
<evidence type="ECO:0000256" key="1">
    <source>
        <dbReference type="ARBA" id="ARBA00023242"/>
    </source>
</evidence>
<proteinExistence type="predicted"/>
<evidence type="ECO:0000313" key="3">
    <source>
        <dbReference type="Proteomes" id="UP000293360"/>
    </source>
</evidence>
<dbReference type="EMBL" id="QJNU01001566">
    <property type="protein sequence ID" value="RYO75252.1"/>
    <property type="molecule type" value="Genomic_DNA"/>
</dbReference>
<accession>A0A4Q4SV38</accession>
<dbReference type="OrthoDB" id="5376287at2759"/>
<gene>
    <name evidence="2" type="ORF">DL764_010538</name>
</gene>
<dbReference type="PANTHER" id="PTHR37540:SF9">
    <property type="entry name" value="ZN(2)-C6 FUNGAL-TYPE DOMAIN-CONTAINING PROTEIN"/>
    <property type="match status" value="1"/>
</dbReference>
<keyword evidence="1" id="KW-0539">Nucleus</keyword>